<dbReference type="Proteomes" id="UP000244932">
    <property type="component" value="Unassembled WGS sequence"/>
</dbReference>
<evidence type="ECO:0000313" key="9">
    <source>
        <dbReference type="Proteomes" id="UP000244932"/>
    </source>
</evidence>
<keyword evidence="9" id="KW-1185">Reference proteome</keyword>
<name>A0A2R8AAY3_9RHOB</name>
<keyword evidence="6 7" id="KW-0472">Membrane</keyword>
<keyword evidence="3" id="KW-1003">Cell membrane</keyword>
<dbReference type="AlphaFoldDB" id="A0A2R8AAY3"/>
<sequence length="207" mass="21853">MTEIAISAFVTLFVIIDPIGLTPIFVALTPGLSRTERTKIAVRAVVIAFVILCLFAFLGEALLNAVGIGMPAFRISGGALLFLIAVEMLFERRTARREKQADEPEPSRDPSVFPLALPLLGGPGAMATIVLLMGELEGDFASQMVVLGVMATVLLIALILFMMSGVLERLLGAVGINLITRILGVLLAALSVQFILDGLTAYGIAGS</sequence>
<evidence type="ECO:0000256" key="4">
    <source>
        <dbReference type="ARBA" id="ARBA00022692"/>
    </source>
</evidence>
<dbReference type="RefSeq" id="WP_108782090.1">
    <property type="nucleotide sequence ID" value="NZ_OMKW01000002.1"/>
</dbReference>
<dbReference type="NCBIfam" id="TIGR00427">
    <property type="entry name" value="NAAT family transporter"/>
    <property type="match status" value="1"/>
</dbReference>
<accession>A0A2R8AAY3</accession>
<evidence type="ECO:0000256" key="7">
    <source>
        <dbReference type="RuleBase" id="RU362048"/>
    </source>
</evidence>
<dbReference type="PANTHER" id="PTHR33508">
    <property type="entry name" value="UPF0056 MEMBRANE PROTEIN YHCE"/>
    <property type="match status" value="1"/>
</dbReference>
<keyword evidence="5 7" id="KW-1133">Transmembrane helix</keyword>
<dbReference type="InterPro" id="IPR002771">
    <property type="entry name" value="Multi_antbiot-R_MarC"/>
</dbReference>
<keyword evidence="4 7" id="KW-0812">Transmembrane</keyword>
<comment type="subcellular location">
    <subcellularLocation>
        <location evidence="1 7">Cell membrane</location>
        <topology evidence="1 7">Multi-pass membrane protein</topology>
    </subcellularLocation>
</comment>
<evidence type="ECO:0000313" key="8">
    <source>
        <dbReference type="EMBL" id="SPF29387.1"/>
    </source>
</evidence>
<organism evidence="8 9">
    <name type="scientific">Pontivivens insulae</name>
    <dbReference type="NCBI Taxonomy" id="1639689"/>
    <lineage>
        <taxon>Bacteria</taxon>
        <taxon>Pseudomonadati</taxon>
        <taxon>Pseudomonadota</taxon>
        <taxon>Alphaproteobacteria</taxon>
        <taxon>Rhodobacterales</taxon>
        <taxon>Paracoccaceae</taxon>
        <taxon>Pontivivens</taxon>
    </lineage>
</organism>
<dbReference type="OrthoDB" id="21094at2"/>
<evidence type="ECO:0000256" key="5">
    <source>
        <dbReference type="ARBA" id="ARBA00022989"/>
    </source>
</evidence>
<feature type="transmembrane region" description="Helical" evidence="7">
    <location>
        <begin position="71"/>
        <end position="90"/>
    </location>
</feature>
<feature type="transmembrane region" description="Helical" evidence="7">
    <location>
        <begin position="182"/>
        <end position="205"/>
    </location>
</feature>
<feature type="transmembrane region" description="Helical" evidence="7">
    <location>
        <begin position="140"/>
        <end position="161"/>
    </location>
</feature>
<evidence type="ECO:0000256" key="6">
    <source>
        <dbReference type="ARBA" id="ARBA00023136"/>
    </source>
</evidence>
<evidence type="ECO:0000256" key="1">
    <source>
        <dbReference type="ARBA" id="ARBA00004651"/>
    </source>
</evidence>
<evidence type="ECO:0000256" key="3">
    <source>
        <dbReference type="ARBA" id="ARBA00022475"/>
    </source>
</evidence>
<dbReference type="EMBL" id="OMKW01000002">
    <property type="protein sequence ID" value="SPF29387.1"/>
    <property type="molecule type" value="Genomic_DNA"/>
</dbReference>
<protein>
    <recommendedName>
        <fullName evidence="7">UPF0056 membrane protein</fullName>
    </recommendedName>
</protein>
<feature type="transmembrane region" description="Helical" evidence="7">
    <location>
        <begin position="111"/>
        <end position="134"/>
    </location>
</feature>
<comment type="similarity">
    <text evidence="2 7">Belongs to the UPF0056 (MarC) family.</text>
</comment>
<gene>
    <name evidence="8" type="ORF">POI8812_01695</name>
</gene>
<feature type="transmembrane region" description="Helical" evidence="7">
    <location>
        <begin position="40"/>
        <end position="59"/>
    </location>
</feature>
<dbReference type="GO" id="GO:0005886">
    <property type="term" value="C:plasma membrane"/>
    <property type="evidence" value="ECO:0007669"/>
    <property type="project" value="UniProtKB-SubCell"/>
</dbReference>
<feature type="transmembrane region" description="Helical" evidence="7">
    <location>
        <begin position="6"/>
        <end position="28"/>
    </location>
</feature>
<dbReference type="PANTHER" id="PTHR33508:SF1">
    <property type="entry name" value="UPF0056 MEMBRANE PROTEIN YHCE"/>
    <property type="match status" value="1"/>
</dbReference>
<proteinExistence type="inferred from homology"/>
<dbReference type="Pfam" id="PF01914">
    <property type="entry name" value="MarC"/>
    <property type="match status" value="1"/>
</dbReference>
<evidence type="ECO:0000256" key="2">
    <source>
        <dbReference type="ARBA" id="ARBA00009784"/>
    </source>
</evidence>
<reference evidence="8 9" key="1">
    <citation type="submission" date="2018-03" db="EMBL/GenBank/DDBJ databases">
        <authorList>
            <person name="Keele B.F."/>
        </authorList>
    </citation>
    <scope>NUCLEOTIDE SEQUENCE [LARGE SCALE GENOMIC DNA]</scope>
    <source>
        <strain evidence="8 9">CeCT 8812</strain>
    </source>
</reference>